<evidence type="ECO:0000256" key="1">
    <source>
        <dbReference type="SAM" id="Phobius"/>
    </source>
</evidence>
<keyword evidence="1" id="KW-1133">Transmembrane helix</keyword>
<keyword evidence="1" id="KW-0812">Transmembrane</keyword>
<feature type="transmembrane region" description="Helical" evidence="1">
    <location>
        <begin position="15"/>
        <end position="36"/>
    </location>
</feature>
<gene>
    <name evidence="2" type="ORF">SAMN05216456_1257</name>
</gene>
<accession>A0A1I7N927</accession>
<evidence type="ECO:0000313" key="3">
    <source>
        <dbReference type="Proteomes" id="UP000199074"/>
    </source>
</evidence>
<dbReference type="EMBL" id="FPCK01000001">
    <property type="protein sequence ID" value="SFV31177.1"/>
    <property type="molecule type" value="Genomic_DNA"/>
</dbReference>
<reference evidence="2 3" key="1">
    <citation type="submission" date="2016-10" db="EMBL/GenBank/DDBJ databases">
        <authorList>
            <person name="de Groot N.N."/>
        </authorList>
    </citation>
    <scope>NUCLEOTIDE SEQUENCE [LARGE SCALE GENOMIC DNA]</scope>
    <source>
        <strain evidence="2 3">IPL20</strain>
    </source>
</reference>
<organism evidence="2 3">
    <name type="scientific">Devosia crocina</name>
    <dbReference type="NCBI Taxonomy" id="429728"/>
    <lineage>
        <taxon>Bacteria</taxon>
        <taxon>Pseudomonadati</taxon>
        <taxon>Pseudomonadota</taxon>
        <taxon>Alphaproteobacteria</taxon>
        <taxon>Hyphomicrobiales</taxon>
        <taxon>Devosiaceae</taxon>
        <taxon>Devosia</taxon>
    </lineage>
</organism>
<sequence>MAGVSNQFRQSDVTGWGIAAIACAGLAIVCANLTALAPQSLTTALHVPHANGVSLAQLRQQVAELRTETALLRRQNELLATRFALQEQTGSEVVRRVGALEVSMPSLLDTPLPGSGVDRSTTTASIGTPGQMFDAQGGSVLVRQSPMPPQLTNSDAPAPYIAALPNLPASDQGYGVSIGSSFAAGQGHAQWLDMQVRLGSLLLEMAPLVTPGSFAGEERLVVGPMGAVSSARDLCARVEQVNISCSPVAYEGTPLSQ</sequence>
<evidence type="ECO:0008006" key="4">
    <source>
        <dbReference type="Google" id="ProtNLM"/>
    </source>
</evidence>
<dbReference type="AlphaFoldDB" id="A0A1I7N927"/>
<protein>
    <recommendedName>
        <fullName evidence="4">SPOR domain-containing protein</fullName>
    </recommendedName>
</protein>
<keyword evidence="3" id="KW-1185">Reference proteome</keyword>
<name>A0A1I7N927_9HYPH</name>
<keyword evidence="1" id="KW-0472">Membrane</keyword>
<dbReference type="STRING" id="429728.SAMN05216456_1257"/>
<dbReference type="Proteomes" id="UP000199074">
    <property type="component" value="Unassembled WGS sequence"/>
</dbReference>
<proteinExistence type="predicted"/>
<evidence type="ECO:0000313" key="2">
    <source>
        <dbReference type="EMBL" id="SFV31177.1"/>
    </source>
</evidence>